<dbReference type="InterPro" id="IPR016159">
    <property type="entry name" value="Cullin_repeat-like_dom_sf"/>
</dbReference>
<dbReference type="Gene3D" id="3.30.230.130">
    <property type="entry name" value="Cullin, Chain C, Domain 2"/>
    <property type="match status" value="1"/>
</dbReference>
<feature type="transmembrane region" description="Helical" evidence="7">
    <location>
        <begin position="145"/>
        <end position="168"/>
    </location>
</feature>
<keyword evidence="7" id="KW-0812">Transmembrane</keyword>
<feature type="transmembrane region" description="Helical" evidence="7">
    <location>
        <begin position="115"/>
        <end position="133"/>
    </location>
</feature>
<dbReference type="InterPro" id="IPR036388">
    <property type="entry name" value="WH-like_DNA-bd_sf"/>
</dbReference>
<dbReference type="InterPro" id="IPR045093">
    <property type="entry name" value="Cullin"/>
</dbReference>
<dbReference type="Pfam" id="PF00888">
    <property type="entry name" value="Cullin"/>
    <property type="match status" value="1"/>
</dbReference>
<dbReference type="Gene3D" id="1.10.10.10">
    <property type="entry name" value="Winged helix-like DNA-binding domain superfamily/Winged helix DNA-binding domain"/>
    <property type="match status" value="1"/>
</dbReference>
<dbReference type="InterPro" id="IPR016158">
    <property type="entry name" value="Cullin_homology"/>
</dbReference>
<keyword evidence="3" id="KW-0832">Ubl conjugation</keyword>
<evidence type="ECO:0000256" key="3">
    <source>
        <dbReference type="ARBA" id="ARBA00022843"/>
    </source>
</evidence>
<dbReference type="InterPro" id="IPR001373">
    <property type="entry name" value="Cullin_N"/>
</dbReference>
<evidence type="ECO:0000256" key="4">
    <source>
        <dbReference type="PROSITE-ProRule" id="PRU00330"/>
    </source>
</evidence>
<feature type="transmembrane region" description="Helical" evidence="7">
    <location>
        <begin position="82"/>
        <end position="103"/>
    </location>
</feature>
<evidence type="ECO:0000256" key="7">
    <source>
        <dbReference type="SAM" id="Phobius"/>
    </source>
</evidence>
<dbReference type="Pfam" id="PF00892">
    <property type="entry name" value="EamA"/>
    <property type="match status" value="2"/>
</dbReference>
<gene>
    <name evidence="9" type="ORF">WJX75_004978</name>
</gene>
<comment type="similarity">
    <text evidence="1 4 5">Belongs to the cullin family.</text>
</comment>
<keyword evidence="7" id="KW-1133">Transmembrane helix</keyword>
<feature type="transmembrane region" description="Helical" evidence="7">
    <location>
        <begin position="175"/>
        <end position="195"/>
    </location>
</feature>
<dbReference type="InterPro" id="IPR059120">
    <property type="entry name" value="Cullin-like_AB"/>
</dbReference>
<evidence type="ECO:0000256" key="1">
    <source>
        <dbReference type="ARBA" id="ARBA00006019"/>
    </source>
</evidence>
<keyword evidence="10" id="KW-1185">Reference proteome</keyword>
<dbReference type="InterPro" id="IPR016157">
    <property type="entry name" value="Cullin_CS"/>
</dbReference>
<dbReference type="SMART" id="SM00884">
    <property type="entry name" value="Cullin_Nedd8"/>
    <property type="match status" value="1"/>
</dbReference>
<name>A0ABR2Z0X9_9CHLO</name>
<dbReference type="InterPro" id="IPR036390">
    <property type="entry name" value="WH_DNA-bd_sf"/>
</dbReference>
<dbReference type="Proteomes" id="UP001491310">
    <property type="component" value="Unassembled WGS sequence"/>
</dbReference>
<dbReference type="PROSITE" id="PS01256">
    <property type="entry name" value="CULLIN_1"/>
    <property type="match status" value="1"/>
</dbReference>
<feature type="region of interest" description="Disordered" evidence="6">
    <location>
        <begin position="358"/>
        <end position="395"/>
    </location>
</feature>
<dbReference type="SUPFAM" id="SSF75632">
    <property type="entry name" value="Cullin homology domain"/>
    <property type="match status" value="1"/>
</dbReference>
<dbReference type="Gene3D" id="1.20.1310.10">
    <property type="entry name" value="Cullin Repeats"/>
    <property type="match status" value="4"/>
</dbReference>
<dbReference type="InterPro" id="IPR036317">
    <property type="entry name" value="Cullin_homology_sf"/>
</dbReference>
<dbReference type="PANTHER" id="PTHR11932">
    <property type="entry name" value="CULLIN"/>
    <property type="match status" value="1"/>
</dbReference>
<evidence type="ECO:0000256" key="6">
    <source>
        <dbReference type="SAM" id="MobiDB-lite"/>
    </source>
</evidence>
<dbReference type="SMART" id="SM00182">
    <property type="entry name" value="CULLIN"/>
    <property type="match status" value="1"/>
</dbReference>
<dbReference type="InterPro" id="IPR037185">
    <property type="entry name" value="EmrE-like"/>
</dbReference>
<dbReference type="InterPro" id="IPR000620">
    <property type="entry name" value="EamA_dom"/>
</dbReference>
<proteinExistence type="inferred from homology"/>
<protein>
    <recommendedName>
        <fullName evidence="8">Cullin family profile domain-containing protein</fullName>
    </recommendedName>
</protein>
<dbReference type="SUPFAM" id="SSF74788">
    <property type="entry name" value="Cullin repeat-like"/>
    <property type="match status" value="1"/>
</dbReference>
<feature type="transmembrane region" description="Helical" evidence="7">
    <location>
        <begin position="263"/>
        <end position="282"/>
    </location>
</feature>
<keyword evidence="7" id="KW-0472">Membrane</keyword>
<comment type="similarity">
    <text evidence="2">Belongs to the drug/metabolite transporter (DMT) superfamily. Plant drug/metabolite exporter (P-DME) (TC 2.A.7.4) family.</text>
</comment>
<evidence type="ECO:0000313" key="10">
    <source>
        <dbReference type="Proteomes" id="UP001491310"/>
    </source>
</evidence>
<comment type="caution">
    <text evidence="9">The sequence shown here is derived from an EMBL/GenBank/DDBJ whole genome shotgun (WGS) entry which is preliminary data.</text>
</comment>
<evidence type="ECO:0000256" key="5">
    <source>
        <dbReference type="RuleBase" id="RU003829"/>
    </source>
</evidence>
<dbReference type="SUPFAM" id="SSF103481">
    <property type="entry name" value="Multidrug resistance efflux transporter EmrE"/>
    <property type="match status" value="2"/>
</dbReference>
<dbReference type="Gene3D" id="1.10.3730.20">
    <property type="match status" value="1"/>
</dbReference>
<feature type="domain" description="Cullin family profile" evidence="8">
    <location>
        <begin position="757"/>
        <end position="986"/>
    </location>
</feature>
<reference evidence="9 10" key="1">
    <citation type="journal article" date="2024" name="Nat. Commun.">
        <title>Phylogenomics reveals the evolutionary origins of lichenization in chlorophyte algae.</title>
        <authorList>
            <person name="Puginier C."/>
            <person name="Libourel C."/>
            <person name="Otte J."/>
            <person name="Skaloud P."/>
            <person name="Haon M."/>
            <person name="Grisel S."/>
            <person name="Petersen M."/>
            <person name="Berrin J.G."/>
            <person name="Delaux P.M."/>
            <person name="Dal Grande F."/>
            <person name="Keller J."/>
        </authorList>
    </citation>
    <scope>NUCLEOTIDE SEQUENCE [LARGE SCALE GENOMIC DNA]</scope>
    <source>
        <strain evidence="9 10">SAG 216-7</strain>
    </source>
</reference>
<feature type="compositionally biased region" description="Low complexity" evidence="6">
    <location>
        <begin position="371"/>
        <end position="389"/>
    </location>
</feature>
<dbReference type="EMBL" id="JALJOT010000002">
    <property type="protein sequence ID" value="KAK9917491.1"/>
    <property type="molecule type" value="Genomic_DNA"/>
</dbReference>
<dbReference type="Pfam" id="PF10557">
    <property type="entry name" value="Cullin_Nedd8"/>
    <property type="match status" value="1"/>
</dbReference>
<evidence type="ECO:0000259" key="8">
    <source>
        <dbReference type="PROSITE" id="PS50069"/>
    </source>
</evidence>
<feature type="transmembrane region" description="Helical" evidence="7">
    <location>
        <begin position="201"/>
        <end position="226"/>
    </location>
</feature>
<dbReference type="Pfam" id="PF26557">
    <property type="entry name" value="Cullin_AB"/>
    <property type="match status" value="1"/>
</dbReference>
<dbReference type="SUPFAM" id="SSF46785">
    <property type="entry name" value="Winged helix' DNA-binding domain"/>
    <property type="match status" value="1"/>
</dbReference>
<organism evidence="9 10">
    <name type="scientific">Coccomyxa subellipsoidea</name>
    <dbReference type="NCBI Taxonomy" id="248742"/>
    <lineage>
        <taxon>Eukaryota</taxon>
        <taxon>Viridiplantae</taxon>
        <taxon>Chlorophyta</taxon>
        <taxon>core chlorophytes</taxon>
        <taxon>Trebouxiophyceae</taxon>
        <taxon>Trebouxiophyceae incertae sedis</taxon>
        <taxon>Coccomyxaceae</taxon>
        <taxon>Coccomyxa</taxon>
    </lineage>
</organism>
<sequence length="1113" mass="123488">MAVAALISAIGALSVAIINGRVPVFEIVMIRSTFSLMLTMFVVRAEKWTSYLGTRQLWPTLATRGFVGAASMTLYYEAIDRMPLADAITIMYSNPVLVALLAWALRGEMLSGHGCAGIAVTLLGVVVVAQPPFLFGGHEWSPARLAGFVMGVLAATTAAVAFLIITCIPKTEPALVVSLWFHLAAVVTSIVPLVVGYPDRAVVPGAFDCGMLCIVIFASFFSQMLLNHSFQIQNAAKGSSITCTQVLYAHIFGVTLLNEQETVWGILGSLLIASGVVTVNVAKGHKSSATSEHPSLLPMFQYMPTSTSERNAAEDLHEVELSEAPSSTPAESGRAFAAEPGAASITWEGGFVGEPMAGPTPYTCVPQQDNSGQSGSAAGAGKGAEANGPPAAPRKLVIKPLKSRPQLPADFEERTWGKLREAVLAVHAKRPVSCSLEELYGLVEDMCLHKMADRLYVNLQKVCDCHVSEQLTKLATDQIMDPVLFLEKVAACWKDHCDQMLIIRSIFLYLDRTYVISTSGVRSLFEMGLQLFGGHLAEHPEVERKTVVGLLQLIEAERSGETVDRVLIAHLLRCFTSLGIYTTTFQAPFLQQTTEFYAAEGLQYMATTEVAEYLLHCERRLADEYERCQQYLDASTRKPLISAVESQLLERHVAAILEKGFDGLMAEGRVADLARLFGLCSRIHALDPLKAAFRAYIKKAGIALILDEEKDKDMVKLLLEMKEQLDTVLIEAFGRAEAFGHALKDAFEHFINQRSNRPAELVAKFMDERLRGGQKGQSDEELDSTLDKALMLFRYIQGKDVFEAFYKKDLAKRLLLGKSASTDAEKGMITKLKAECGSQFTNKLEGMFKDVDLSRDIMTSFRQSASSRAKCPPGLDMSVHILTSGYWPTYPILEAKLPQELTQYQTVFKDFYLSKHSGRRLVWHNSQGHCTVRAQFAKGAKELSVSLFQTVVLMLFNDADALSFEEIKVASGIEDRELRRTLQSLACGKIRPITKEPKGREVDDNDVFRFNVDFTAQLFRIKINAIQLKETVEENKKTNDQVLQDRQYQIDAAIVRVMKTRKSLSHKLLVSELLTQLKFPMKQSDLKKRIESLIDREYLERDRENPNVYNYLA</sequence>
<dbReference type="PROSITE" id="PS50069">
    <property type="entry name" value="CULLIN_2"/>
    <property type="match status" value="1"/>
</dbReference>
<evidence type="ECO:0000313" key="9">
    <source>
        <dbReference type="EMBL" id="KAK9917491.1"/>
    </source>
</evidence>
<accession>A0ABR2Z0X9</accession>
<evidence type="ECO:0000256" key="2">
    <source>
        <dbReference type="ARBA" id="ARBA00007635"/>
    </source>
</evidence>
<dbReference type="InterPro" id="IPR019559">
    <property type="entry name" value="Cullin_neddylation_domain"/>
</dbReference>